<dbReference type="Proteomes" id="UP001549321">
    <property type="component" value="Unassembled WGS sequence"/>
</dbReference>
<dbReference type="GO" id="GO:0050515">
    <property type="term" value="F:4-(cytidine 5'-diphospho)-2-C-methyl-D-erythritol kinase activity"/>
    <property type="evidence" value="ECO:0007669"/>
    <property type="project" value="UniProtKB-EC"/>
</dbReference>
<dbReference type="InterPro" id="IPR013750">
    <property type="entry name" value="GHMP_kinase_C_dom"/>
</dbReference>
<feature type="active site" evidence="10">
    <location>
        <position position="23"/>
    </location>
</feature>
<dbReference type="Gene3D" id="3.30.230.10">
    <property type="match status" value="1"/>
</dbReference>
<evidence type="ECO:0000256" key="6">
    <source>
        <dbReference type="ARBA" id="ARBA00022777"/>
    </source>
</evidence>
<keyword evidence="8 10" id="KW-0414">Isoprene biosynthesis</keyword>
<keyword evidence="6 10" id="KW-0418">Kinase</keyword>
<evidence type="ECO:0000256" key="3">
    <source>
        <dbReference type="ARBA" id="ARBA00017473"/>
    </source>
</evidence>
<dbReference type="PIRSF" id="PIRSF010376">
    <property type="entry name" value="IspE"/>
    <property type="match status" value="1"/>
</dbReference>
<sequence length="304" mass="30668">MTADDRSGAEPGSALGSAFAPAKVNLALHVTGRRADGYHRLDSLVAFAAIGDTIEAIADPAATEPSLAIQGPFASGLAIEPDNLVLRAARVHAAAGGRIDGLALRLTKRLPVASGIGGGSADAAATLRLLGAISPLPDARASELAALAASLGADVPMCLLSTPARASGIGEILEPVPGLPALPMLLVNPGIAVSTPAVFKRLERANNPALPPIPSAFADSAAVAEWLRATRNDLEAPAIAALPPIADVIARVEAEPGCLLARMSGSGATVFGLFPDAASVDRAAARIRADHPAWWVVSTRTAAS</sequence>
<dbReference type="InterPro" id="IPR020568">
    <property type="entry name" value="Ribosomal_Su5_D2-typ_SF"/>
</dbReference>
<evidence type="ECO:0000256" key="8">
    <source>
        <dbReference type="ARBA" id="ARBA00023229"/>
    </source>
</evidence>
<accession>A0ABV2QT33</accession>
<evidence type="ECO:0000256" key="9">
    <source>
        <dbReference type="ARBA" id="ARBA00032554"/>
    </source>
</evidence>
<evidence type="ECO:0000313" key="14">
    <source>
        <dbReference type="Proteomes" id="UP001549321"/>
    </source>
</evidence>
<dbReference type="HAMAP" id="MF_00061">
    <property type="entry name" value="IspE"/>
    <property type="match status" value="1"/>
</dbReference>
<evidence type="ECO:0000256" key="4">
    <source>
        <dbReference type="ARBA" id="ARBA00022679"/>
    </source>
</evidence>
<comment type="function">
    <text evidence="10">Catalyzes the phosphorylation of the position 2 hydroxy group of 4-diphosphocytidyl-2C-methyl-D-erythritol.</text>
</comment>
<evidence type="ECO:0000313" key="13">
    <source>
        <dbReference type="EMBL" id="MET4632174.1"/>
    </source>
</evidence>
<dbReference type="InterPro" id="IPR006204">
    <property type="entry name" value="GHMP_kinase_N_dom"/>
</dbReference>
<organism evidence="13 14">
    <name type="scientific">Kaistia defluvii</name>
    <dbReference type="NCBI Taxonomy" id="410841"/>
    <lineage>
        <taxon>Bacteria</taxon>
        <taxon>Pseudomonadati</taxon>
        <taxon>Pseudomonadota</taxon>
        <taxon>Alphaproteobacteria</taxon>
        <taxon>Hyphomicrobiales</taxon>
        <taxon>Kaistiaceae</taxon>
        <taxon>Kaistia</taxon>
    </lineage>
</organism>
<evidence type="ECO:0000259" key="11">
    <source>
        <dbReference type="Pfam" id="PF00288"/>
    </source>
</evidence>
<dbReference type="RefSeq" id="WP_354547933.1">
    <property type="nucleotide sequence ID" value="NZ_JBEPSM010000001.1"/>
</dbReference>
<feature type="binding site" evidence="10">
    <location>
        <begin position="111"/>
        <end position="121"/>
    </location>
    <ligand>
        <name>ATP</name>
        <dbReference type="ChEBI" id="CHEBI:30616"/>
    </ligand>
</feature>
<dbReference type="PANTHER" id="PTHR43527:SF2">
    <property type="entry name" value="4-DIPHOSPHOCYTIDYL-2-C-METHYL-D-ERYTHRITOL KINASE, CHLOROPLASTIC"/>
    <property type="match status" value="1"/>
</dbReference>
<protein>
    <recommendedName>
        <fullName evidence="3 10">4-diphosphocytidyl-2-C-methyl-D-erythritol kinase</fullName>
        <shortName evidence="10">CMK</shortName>
        <ecNumber evidence="2 10">2.7.1.148</ecNumber>
    </recommendedName>
    <alternativeName>
        <fullName evidence="9 10">4-(cytidine-5'-diphospho)-2-C-methyl-D-erythritol kinase</fullName>
    </alternativeName>
</protein>
<evidence type="ECO:0000256" key="5">
    <source>
        <dbReference type="ARBA" id="ARBA00022741"/>
    </source>
</evidence>
<name>A0ABV2QT33_9HYPH</name>
<feature type="domain" description="GHMP kinase C-terminal" evidence="12">
    <location>
        <begin position="226"/>
        <end position="289"/>
    </location>
</feature>
<dbReference type="InterPro" id="IPR004424">
    <property type="entry name" value="IspE"/>
</dbReference>
<comment type="pathway">
    <text evidence="10">Isoprenoid biosynthesis; isopentenyl diphosphate biosynthesis via DXP pathway; isopentenyl diphosphate from 1-deoxy-D-xylulose 5-phosphate: step 3/6.</text>
</comment>
<keyword evidence="4 10" id="KW-0808">Transferase</keyword>
<dbReference type="InterPro" id="IPR036554">
    <property type="entry name" value="GHMP_kinase_C_sf"/>
</dbReference>
<proteinExistence type="inferred from homology"/>
<dbReference type="NCBIfam" id="TIGR00154">
    <property type="entry name" value="ispE"/>
    <property type="match status" value="1"/>
</dbReference>
<comment type="caution">
    <text evidence="13">The sequence shown here is derived from an EMBL/GenBank/DDBJ whole genome shotgun (WGS) entry which is preliminary data.</text>
</comment>
<dbReference type="Gene3D" id="3.30.70.890">
    <property type="entry name" value="GHMP kinase, C-terminal domain"/>
    <property type="match status" value="1"/>
</dbReference>
<evidence type="ECO:0000259" key="12">
    <source>
        <dbReference type="Pfam" id="PF08544"/>
    </source>
</evidence>
<dbReference type="SUPFAM" id="SSF54211">
    <property type="entry name" value="Ribosomal protein S5 domain 2-like"/>
    <property type="match status" value="1"/>
</dbReference>
<comment type="similarity">
    <text evidence="1 10">Belongs to the GHMP kinase family. IspE subfamily.</text>
</comment>
<evidence type="ECO:0000256" key="1">
    <source>
        <dbReference type="ARBA" id="ARBA00009684"/>
    </source>
</evidence>
<feature type="domain" description="GHMP kinase N-terminal" evidence="11">
    <location>
        <begin position="83"/>
        <end position="160"/>
    </location>
</feature>
<evidence type="ECO:0000256" key="2">
    <source>
        <dbReference type="ARBA" id="ARBA00012052"/>
    </source>
</evidence>
<dbReference type="InterPro" id="IPR014721">
    <property type="entry name" value="Ribsml_uS5_D2-typ_fold_subgr"/>
</dbReference>
<dbReference type="NCBIfam" id="NF011202">
    <property type="entry name" value="PRK14608.1"/>
    <property type="match status" value="1"/>
</dbReference>
<evidence type="ECO:0000256" key="10">
    <source>
        <dbReference type="HAMAP-Rule" id="MF_00061"/>
    </source>
</evidence>
<keyword evidence="7 10" id="KW-0067">ATP-binding</keyword>
<comment type="catalytic activity">
    <reaction evidence="10">
        <text>4-CDP-2-C-methyl-D-erythritol + ATP = 4-CDP-2-C-methyl-D-erythritol 2-phosphate + ADP + H(+)</text>
        <dbReference type="Rhea" id="RHEA:18437"/>
        <dbReference type="ChEBI" id="CHEBI:15378"/>
        <dbReference type="ChEBI" id="CHEBI:30616"/>
        <dbReference type="ChEBI" id="CHEBI:57823"/>
        <dbReference type="ChEBI" id="CHEBI:57919"/>
        <dbReference type="ChEBI" id="CHEBI:456216"/>
        <dbReference type="EC" id="2.7.1.148"/>
    </reaction>
</comment>
<dbReference type="Pfam" id="PF00288">
    <property type="entry name" value="GHMP_kinases_N"/>
    <property type="match status" value="1"/>
</dbReference>
<reference evidence="13 14" key="1">
    <citation type="submission" date="2024-06" db="EMBL/GenBank/DDBJ databases">
        <title>Sorghum-associated microbial communities from plants grown in Nebraska, USA.</title>
        <authorList>
            <person name="Schachtman D."/>
        </authorList>
    </citation>
    <scope>NUCLEOTIDE SEQUENCE [LARGE SCALE GENOMIC DNA]</scope>
    <source>
        <strain evidence="13 14">3207</strain>
    </source>
</reference>
<dbReference type="PANTHER" id="PTHR43527">
    <property type="entry name" value="4-DIPHOSPHOCYTIDYL-2-C-METHYL-D-ERYTHRITOL KINASE, CHLOROPLASTIC"/>
    <property type="match status" value="1"/>
</dbReference>
<gene>
    <name evidence="10" type="primary">ispE</name>
    <name evidence="13" type="ORF">ABIE08_000087</name>
</gene>
<dbReference type="Pfam" id="PF08544">
    <property type="entry name" value="GHMP_kinases_C"/>
    <property type="match status" value="1"/>
</dbReference>
<keyword evidence="14" id="KW-1185">Reference proteome</keyword>
<evidence type="ECO:0000256" key="7">
    <source>
        <dbReference type="ARBA" id="ARBA00022840"/>
    </source>
</evidence>
<dbReference type="EMBL" id="JBEPSM010000001">
    <property type="protein sequence ID" value="MET4632174.1"/>
    <property type="molecule type" value="Genomic_DNA"/>
</dbReference>
<dbReference type="SUPFAM" id="SSF55060">
    <property type="entry name" value="GHMP Kinase, C-terminal domain"/>
    <property type="match status" value="1"/>
</dbReference>
<feature type="active site" evidence="10">
    <location>
        <position position="154"/>
    </location>
</feature>
<keyword evidence="5 10" id="KW-0547">Nucleotide-binding</keyword>
<dbReference type="EC" id="2.7.1.148" evidence="2 10"/>